<proteinExistence type="predicted"/>
<dbReference type="Pfam" id="PF00534">
    <property type="entry name" value="Glycos_transf_1"/>
    <property type="match status" value="1"/>
</dbReference>
<dbReference type="InterPro" id="IPR028098">
    <property type="entry name" value="Glyco_trans_4-like_N"/>
</dbReference>
<dbReference type="PANTHER" id="PTHR45947">
    <property type="entry name" value="SULFOQUINOVOSYL TRANSFERASE SQD2"/>
    <property type="match status" value="1"/>
</dbReference>
<dbReference type="AlphaFoldDB" id="W1YDW7"/>
<dbReference type="CDD" id="cd03812">
    <property type="entry name" value="GT4_CapH-like"/>
    <property type="match status" value="1"/>
</dbReference>
<gene>
    <name evidence="3" type="ORF">Q604_UNBC06809G0007</name>
</gene>
<dbReference type="Gene3D" id="3.40.50.2000">
    <property type="entry name" value="Glycogen Phosphorylase B"/>
    <property type="match status" value="2"/>
</dbReference>
<evidence type="ECO:0000259" key="1">
    <source>
        <dbReference type="Pfam" id="PF00534"/>
    </source>
</evidence>
<dbReference type="InterPro" id="IPR050194">
    <property type="entry name" value="Glycosyltransferase_grp1"/>
</dbReference>
<dbReference type="InterPro" id="IPR001296">
    <property type="entry name" value="Glyco_trans_1"/>
</dbReference>
<protein>
    <submittedName>
        <fullName evidence="3">Glycosyltransferase</fullName>
    </submittedName>
</protein>
<dbReference type="GO" id="GO:0016757">
    <property type="term" value="F:glycosyltransferase activity"/>
    <property type="evidence" value="ECO:0007669"/>
    <property type="project" value="InterPro"/>
</dbReference>
<evidence type="ECO:0000259" key="2">
    <source>
        <dbReference type="Pfam" id="PF13439"/>
    </source>
</evidence>
<dbReference type="SUPFAM" id="SSF53756">
    <property type="entry name" value="UDP-Glycosyltransferase/glycogen phosphorylase"/>
    <property type="match status" value="1"/>
</dbReference>
<dbReference type="Pfam" id="PF13439">
    <property type="entry name" value="Glyco_transf_4"/>
    <property type="match status" value="1"/>
</dbReference>
<comment type="caution">
    <text evidence="3">The sequence shown here is derived from an EMBL/GenBank/DDBJ whole genome shotgun (WGS) entry which is preliminary data.</text>
</comment>
<feature type="domain" description="Glycosyl transferase family 1" evidence="1">
    <location>
        <begin position="184"/>
        <end position="328"/>
    </location>
</feature>
<keyword evidence="3" id="KW-0808">Transferase</keyword>
<organism evidence="3">
    <name type="scientific">human gut metagenome</name>
    <dbReference type="NCBI Taxonomy" id="408170"/>
    <lineage>
        <taxon>unclassified sequences</taxon>
        <taxon>metagenomes</taxon>
        <taxon>organismal metagenomes</taxon>
    </lineage>
</organism>
<evidence type="ECO:0000313" key="3">
    <source>
        <dbReference type="EMBL" id="ETJ39329.1"/>
    </source>
</evidence>
<reference evidence="3" key="1">
    <citation type="submission" date="2013-12" db="EMBL/GenBank/DDBJ databases">
        <title>A Varibaculum cambriense genome reconstructed from a premature infant gut community with otherwise low bacterial novelty that shifts toward anaerobic metabolism during the third week of life.</title>
        <authorList>
            <person name="Brown C.T."/>
            <person name="Sharon I."/>
            <person name="Thomas B.C."/>
            <person name="Castelle C.J."/>
            <person name="Morowitz M.J."/>
            <person name="Banfield J.F."/>
        </authorList>
    </citation>
    <scope>NUCLEOTIDE SEQUENCE</scope>
</reference>
<name>W1YDW7_9ZZZZ</name>
<dbReference type="EMBL" id="AZMM01006809">
    <property type="protein sequence ID" value="ETJ39329.1"/>
    <property type="molecule type" value="Genomic_DNA"/>
</dbReference>
<sequence length="364" mass="42150">MIEEPIRVLHIVTHMERGGLETMIMNYYRNIDRSKVQFDFLTHRDTNASYNDEILSLGGKIYSLPSLNPFSRKYIKALDDFFKNHKEYHIVHSHLNAMSTIPLKYAKKNGVKFTIAHSHTSNQEKNLKYFIKYFSKKFITKYADELFACGDKAGKWLFGTKDFIILNNAIDVDKYTYDSQKAKEIRSKLSLGDEFVIGHVGRFCTPKNHEFIIDVFNELQKIEPNSKLILVGEGELKDKIVDKVISLGLDTKVEFLGLRSDVNDLMQAMDVFLFPSLYEGLPVTMVEAQSSGLKCFISNTVPKDCVLTNNVEVIDLDKDSEIWAKEIVKYKNYARENTKKQIEKANFDIKENSKWLQNFYLENN</sequence>
<feature type="domain" description="Glycosyltransferase subfamily 4-like N-terminal" evidence="2">
    <location>
        <begin position="18"/>
        <end position="157"/>
    </location>
</feature>
<dbReference type="PANTHER" id="PTHR45947:SF3">
    <property type="entry name" value="SULFOQUINOVOSYL TRANSFERASE SQD2"/>
    <property type="match status" value="1"/>
</dbReference>
<accession>W1YDW7</accession>